<keyword evidence="2 5" id="KW-0556">Organic radical</keyword>
<dbReference type="GO" id="GO:0008998">
    <property type="term" value="F:ribonucleoside-triphosphate reductase (thioredoxin) activity"/>
    <property type="evidence" value="ECO:0007669"/>
    <property type="project" value="InterPro"/>
</dbReference>
<dbReference type="InterPro" id="IPR012833">
    <property type="entry name" value="NrdD"/>
</dbReference>
<keyword evidence="1 4" id="KW-0547">Nucleotide-binding</keyword>
<dbReference type="Pfam" id="PF03477">
    <property type="entry name" value="ATP-cone"/>
    <property type="match status" value="1"/>
</dbReference>
<dbReference type="InterPro" id="IPR005144">
    <property type="entry name" value="ATP-cone_dom"/>
</dbReference>
<dbReference type="NCBIfam" id="NF006732">
    <property type="entry name" value="PRK09263.1"/>
    <property type="match status" value="1"/>
</dbReference>
<dbReference type="Gene3D" id="3.20.70.20">
    <property type="match status" value="1"/>
</dbReference>
<evidence type="ECO:0000256" key="3">
    <source>
        <dbReference type="ARBA" id="ARBA00022840"/>
    </source>
</evidence>
<dbReference type="GO" id="GO:0009265">
    <property type="term" value="P:2'-deoxyribonucleotide biosynthetic process"/>
    <property type="evidence" value="ECO:0007669"/>
    <property type="project" value="TreeGrafter"/>
</dbReference>
<evidence type="ECO:0000259" key="7">
    <source>
        <dbReference type="PROSITE" id="PS51161"/>
    </source>
</evidence>
<dbReference type="GO" id="GO:0005524">
    <property type="term" value="F:ATP binding"/>
    <property type="evidence" value="ECO:0007669"/>
    <property type="project" value="UniProtKB-UniRule"/>
</dbReference>
<dbReference type="SUPFAM" id="SSF51998">
    <property type="entry name" value="PFL-like glycyl radical enzymes"/>
    <property type="match status" value="1"/>
</dbReference>
<evidence type="ECO:0000256" key="5">
    <source>
        <dbReference type="PROSITE-ProRule" id="PRU00493"/>
    </source>
</evidence>
<evidence type="ECO:0000256" key="4">
    <source>
        <dbReference type="PROSITE-ProRule" id="PRU00492"/>
    </source>
</evidence>
<dbReference type="Pfam" id="PF13597">
    <property type="entry name" value="NRDD"/>
    <property type="match status" value="1"/>
</dbReference>
<dbReference type="GO" id="GO:0004748">
    <property type="term" value="F:ribonucleoside-diphosphate reductase activity, thioredoxin disulfide as acceptor"/>
    <property type="evidence" value="ECO:0007669"/>
    <property type="project" value="TreeGrafter"/>
</dbReference>
<evidence type="ECO:0000256" key="2">
    <source>
        <dbReference type="ARBA" id="ARBA00022818"/>
    </source>
</evidence>
<organism evidence="8">
    <name type="scientific">Siphoviridae sp. cttFh17</name>
    <dbReference type="NCBI Taxonomy" id="2826491"/>
    <lineage>
        <taxon>Viruses</taxon>
        <taxon>Duplodnaviria</taxon>
        <taxon>Heunggongvirae</taxon>
        <taxon>Uroviricota</taxon>
        <taxon>Caudoviricetes</taxon>
    </lineage>
</organism>
<dbReference type="InterPro" id="IPR001150">
    <property type="entry name" value="Gly_radical"/>
</dbReference>
<dbReference type="GO" id="GO:0006260">
    <property type="term" value="P:DNA replication"/>
    <property type="evidence" value="ECO:0007669"/>
    <property type="project" value="InterPro"/>
</dbReference>
<protein>
    <submittedName>
        <fullName evidence="8">Anaerobic ribonucleoside triphosphate reductase</fullName>
    </submittedName>
</protein>
<dbReference type="PANTHER" id="PTHR21075">
    <property type="entry name" value="ANAEROBIC RIBONUCLEOSIDE-TRIPHOSPHATE REDUCTASE"/>
    <property type="match status" value="1"/>
</dbReference>
<accession>A0A8S5NJM2</accession>
<dbReference type="PANTHER" id="PTHR21075:SF0">
    <property type="entry name" value="ANAEROBIC RIBONUCLEOSIDE-TRIPHOSPHATE REDUCTASE"/>
    <property type="match status" value="1"/>
</dbReference>
<proteinExistence type="predicted"/>
<dbReference type="NCBIfam" id="TIGR02487">
    <property type="entry name" value="NrdD"/>
    <property type="match status" value="1"/>
</dbReference>
<evidence type="ECO:0000259" key="6">
    <source>
        <dbReference type="PROSITE" id="PS51149"/>
    </source>
</evidence>
<feature type="modified residue" description="Glycine radical" evidence="5">
    <location>
        <position position="718"/>
    </location>
</feature>
<dbReference type="EMBL" id="BK015176">
    <property type="protein sequence ID" value="DAD94283.1"/>
    <property type="molecule type" value="Genomic_DNA"/>
</dbReference>
<dbReference type="PROSITE" id="PS51149">
    <property type="entry name" value="GLY_RADICAL_2"/>
    <property type="match status" value="1"/>
</dbReference>
<dbReference type="PROSITE" id="PS51161">
    <property type="entry name" value="ATP_CONE"/>
    <property type="match status" value="1"/>
</dbReference>
<name>A0A8S5NJM2_9CAUD</name>
<feature type="domain" description="ATP-cone" evidence="7">
    <location>
        <begin position="2"/>
        <end position="92"/>
    </location>
</feature>
<feature type="domain" description="Glycine radical" evidence="6">
    <location>
        <begin position="615"/>
        <end position="744"/>
    </location>
</feature>
<evidence type="ECO:0000256" key="1">
    <source>
        <dbReference type="ARBA" id="ARBA00022741"/>
    </source>
</evidence>
<reference evidence="8" key="1">
    <citation type="journal article" date="2021" name="Proc. Natl. Acad. Sci. U.S.A.">
        <title>A Catalog of Tens of Thousands of Viruses from Human Metagenomes Reveals Hidden Associations with Chronic Diseases.</title>
        <authorList>
            <person name="Tisza M.J."/>
            <person name="Buck C.B."/>
        </authorList>
    </citation>
    <scope>NUCLEOTIDE SEQUENCE</scope>
    <source>
        <strain evidence="8">CttFh17</strain>
    </source>
</reference>
<sequence length="750" mass="85790">MTKVIKRDCTEVNFDKSKISVAILKAMKNGSGIVKQKIAEDIADEIEEECKNKEEVSISDIESMVYDKLITKKQRLTAKAYEGYRSIREFQRENENTTDIEIHDLVEDKDEYWKDENANKNPVLNPTKRDYIAGSVSTDMTKRYLLSPEIIQAHNEGLIHFHDADYFLQHMHNCGLVNSEDMLQNNTVISETLIETPHSFSTACNIETQAIAQIASNQYGGQSISLAHLAPFVNVSRKSIRKKVTEELYDNGLINEYNEDLAEVVNITDKRLKEEIEKGVQTIQYQLVTLMTTNGQAPFITIFMYLNEAKNECEKADLAMLIEEMLHQRIQGVKNEDGVYIAPAFPKLIYVLEEDNITEDSKYWHLTELAAECSSKRLVPDYISEKMMLELKGDVYTCMGCRSFLTVDRFTDKVGNIANAKNFDPSKHKYYGRFNQGVVTISLPDIAFSSDGDFDKFWEIFEERTELCHKALRARHERLLGTSSDVAPILWQHGAYARLKKHEKIDRLLYDGYSTISLGYAGLYECVKFMTGHSHSDEGIGEEFGLKVMQALNDKCNQWKQAENIDYSLYGTPLESTTYKFAKCLKSRFGSDIFKKLDGFDRNYITNSYHIPVFEHITAFEKLRIESKFQKLSPGGAISYIEVPSMSHNIPAILEVIKFIYNNIMYAEINTKSCYCEKCGFDGDIPLVSDENNRLKWECPSCGNTDNTTMDIAFRVCGYIGTAKNGGNQGRYGDIHDRVYHLDDMEYTED</sequence>
<keyword evidence="3 4" id="KW-0067">ATP-binding</keyword>
<evidence type="ECO:0000313" key="8">
    <source>
        <dbReference type="EMBL" id="DAD94283.1"/>
    </source>
</evidence>